<dbReference type="PANTHER" id="PTHR23113:SF356">
    <property type="entry name" value="FI05912P-RELATED"/>
    <property type="match status" value="1"/>
</dbReference>
<dbReference type="EMBL" id="OW152813">
    <property type="protein sequence ID" value="CAH2034297.1"/>
    <property type="molecule type" value="Genomic_DNA"/>
</dbReference>
<organism evidence="5 6">
    <name type="scientific">Iphiclides podalirius</name>
    <name type="common">scarce swallowtail</name>
    <dbReference type="NCBI Taxonomy" id="110791"/>
    <lineage>
        <taxon>Eukaryota</taxon>
        <taxon>Metazoa</taxon>
        <taxon>Ecdysozoa</taxon>
        <taxon>Arthropoda</taxon>
        <taxon>Hexapoda</taxon>
        <taxon>Insecta</taxon>
        <taxon>Pterygota</taxon>
        <taxon>Neoptera</taxon>
        <taxon>Endopterygota</taxon>
        <taxon>Lepidoptera</taxon>
        <taxon>Glossata</taxon>
        <taxon>Ditrysia</taxon>
        <taxon>Papilionoidea</taxon>
        <taxon>Papilionidae</taxon>
        <taxon>Papilioninae</taxon>
        <taxon>Iphiclides</taxon>
    </lineage>
</organism>
<gene>
    <name evidence="5" type="ORF">IPOD504_LOCUS68</name>
</gene>
<name>A0ABN8HNM5_9NEOP</name>
<keyword evidence="1 2" id="KW-0344">Guanine-nucleotide releasing factor</keyword>
<dbReference type="SMART" id="SM00147">
    <property type="entry name" value="RasGEF"/>
    <property type="match status" value="1"/>
</dbReference>
<accession>A0ABN8HNM5</accession>
<evidence type="ECO:0000313" key="6">
    <source>
        <dbReference type="Proteomes" id="UP000837857"/>
    </source>
</evidence>
<dbReference type="Pfam" id="PF00617">
    <property type="entry name" value="RasGEF"/>
    <property type="match status" value="1"/>
</dbReference>
<evidence type="ECO:0000313" key="5">
    <source>
        <dbReference type="EMBL" id="CAH2034297.1"/>
    </source>
</evidence>
<reference evidence="5" key="1">
    <citation type="submission" date="2022-03" db="EMBL/GenBank/DDBJ databases">
        <authorList>
            <person name="Martin H S."/>
        </authorList>
    </citation>
    <scope>NUCLEOTIDE SEQUENCE</scope>
</reference>
<protein>
    <recommendedName>
        <fullName evidence="7">Ras-GEF domain-containing family member 1B</fullName>
    </recommendedName>
</protein>
<dbReference type="InterPro" id="IPR000651">
    <property type="entry name" value="Ras-like_Gua-exchang_fac_N"/>
</dbReference>
<dbReference type="Pfam" id="PF00618">
    <property type="entry name" value="RasGEF_N"/>
    <property type="match status" value="1"/>
</dbReference>
<dbReference type="InterPro" id="IPR023578">
    <property type="entry name" value="Ras_GEF_dom_sf"/>
</dbReference>
<evidence type="ECO:0000256" key="1">
    <source>
        <dbReference type="ARBA" id="ARBA00022658"/>
    </source>
</evidence>
<evidence type="ECO:0000256" key="2">
    <source>
        <dbReference type="PROSITE-ProRule" id="PRU00168"/>
    </source>
</evidence>
<dbReference type="Gene3D" id="1.20.870.10">
    <property type="entry name" value="Son of sevenless (SoS) protein Chain: S domain 1"/>
    <property type="match status" value="1"/>
</dbReference>
<keyword evidence="6" id="KW-1185">Reference proteome</keyword>
<dbReference type="Proteomes" id="UP000837857">
    <property type="component" value="Chromosome 1"/>
</dbReference>
<sequence length="568" mass="62334">MYYYASKLNEASCSGCSIKVPQGPSESASVPSNLDQIPLNSDPANLHGSGLSYYDNDDYYSMVRGNKFIAESGLKHIVMNGALSFVSAPKIDPSQIGAGGERSEPEYREGQLVSATLDSLVEMLRPGASPTFTFTFLLCSRLFLKPHELLSRLCKRYFKNYDKVCNGERGGQAKADSKECQERELAEMAALVRVLTHWTGMFPYDFRDDRVMALVRSITQRCAAEPMARVRGEVSSALERLLDKLTALEHYEASLNDVPQLCAVDQLPQGDILSLGLTPVELASQLTTIELYRLSFVGPEEFVQAFAPTAPLPSAAAASPAAAATHSAHPAAISLRHAEAKSTRNLEAYADWFNRLSYLVATDIVKPLKSKQRARVMEQWVMTARECFNLGNFNSLMAIISALNMAPVARLKKTWSRTSAVCGQQLRQLELCVEPGGNHARYRAALAAAPPDTAVPLLSVTCRDLHFANQAQHTRLAGGRVNFEKCSALARHVSAQLASRRLTEPVAQPSAAAQPHAHAHAHHLSAWHFFADRPALSETALELVSFEREPPVDHLEKERLKRLKGAAP</sequence>
<dbReference type="PROSITE" id="PS50212">
    <property type="entry name" value="RASGEF_NTER"/>
    <property type="match status" value="1"/>
</dbReference>
<proteinExistence type="predicted"/>
<dbReference type="InterPro" id="IPR036964">
    <property type="entry name" value="RASGEF_cat_dom_sf"/>
</dbReference>
<evidence type="ECO:0008006" key="7">
    <source>
        <dbReference type="Google" id="ProtNLM"/>
    </source>
</evidence>
<dbReference type="SUPFAM" id="SSF48366">
    <property type="entry name" value="Ras GEF"/>
    <property type="match status" value="1"/>
</dbReference>
<dbReference type="Gene3D" id="1.10.840.10">
    <property type="entry name" value="Ras guanine-nucleotide exchange factors catalytic domain"/>
    <property type="match status" value="1"/>
</dbReference>
<evidence type="ECO:0000259" key="3">
    <source>
        <dbReference type="PROSITE" id="PS50009"/>
    </source>
</evidence>
<dbReference type="PROSITE" id="PS50009">
    <property type="entry name" value="RASGEF_CAT"/>
    <property type="match status" value="1"/>
</dbReference>
<dbReference type="InterPro" id="IPR001895">
    <property type="entry name" value="RASGEF_cat_dom"/>
</dbReference>
<feature type="non-terminal residue" evidence="5">
    <location>
        <position position="1"/>
    </location>
</feature>
<dbReference type="InterPro" id="IPR008937">
    <property type="entry name" value="Ras-like_GEF"/>
</dbReference>
<feature type="domain" description="Ras-GEF" evidence="3">
    <location>
        <begin position="278"/>
        <end position="551"/>
    </location>
</feature>
<feature type="domain" description="N-terminal Ras-GEF" evidence="4">
    <location>
        <begin position="108"/>
        <end position="246"/>
    </location>
</feature>
<dbReference type="CDD" id="cd06224">
    <property type="entry name" value="REM"/>
    <property type="match status" value="1"/>
</dbReference>
<evidence type="ECO:0000259" key="4">
    <source>
        <dbReference type="PROSITE" id="PS50212"/>
    </source>
</evidence>
<dbReference type="PANTHER" id="PTHR23113">
    <property type="entry name" value="GUANINE NUCLEOTIDE EXCHANGE FACTOR"/>
    <property type="match status" value="1"/>
</dbReference>